<dbReference type="InterPro" id="IPR025714">
    <property type="entry name" value="Methyltranfer_dom"/>
</dbReference>
<keyword evidence="2" id="KW-0808">Transferase</keyword>
<dbReference type="PANTHER" id="PTHR43591:SF24">
    <property type="entry name" value="2-METHOXY-6-POLYPRENYL-1,4-BENZOQUINOL METHYLASE, MITOCHONDRIAL"/>
    <property type="match status" value="1"/>
</dbReference>
<proteinExistence type="predicted"/>
<dbReference type="EMBL" id="JAQJZJ010000005">
    <property type="protein sequence ID" value="MDA7087461.1"/>
    <property type="molecule type" value="Genomic_DNA"/>
</dbReference>
<evidence type="ECO:0000259" key="1">
    <source>
        <dbReference type="Pfam" id="PF13847"/>
    </source>
</evidence>
<dbReference type="GO" id="GO:0008168">
    <property type="term" value="F:methyltransferase activity"/>
    <property type="evidence" value="ECO:0007669"/>
    <property type="project" value="UniProtKB-KW"/>
</dbReference>
<gene>
    <name evidence="2" type="ORF">PH586_13800</name>
</gene>
<accession>A0ABT4XGW9</accession>
<name>A0ABT4XGW9_9PSED</name>
<dbReference type="Proteomes" id="UP001212042">
    <property type="component" value="Unassembled WGS sequence"/>
</dbReference>
<sequence length="271" mass="28887">MDSKLQLRIQRYGWDAAASVYEIEWQQHLAPAQLALLAASDLLPGMAVIETAAGTGLITFPAADIVGPGGSVLATDISGEMVKSGNAAAEKSGLSNVTFQRMNAEALDCEDDSFDRALCALGLMYMPDPRAALNEMKRVLRPGGLASVAVWGERRNCGWAEIFPIVDSHVHSEVCPLFFGLGSAGALVSDLEAAGFTNVQERRIQSVLSFDNSKRVISAIIDGGAVALAAKRFDHATRQAVDEAFLKSVEKYRHGEGYEIPGEFVIASGTA</sequence>
<dbReference type="PANTHER" id="PTHR43591">
    <property type="entry name" value="METHYLTRANSFERASE"/>
    <property type="match status" value="1"/>
</dbReference>
<dbReference type="CDD" id="cd02440">
    <property type="entry name" value="AdoMet_MTases"/>
    <property type="match status" value="1"/>
</dbReference>
<evidence type="ECO:0000313" key="2">
    <source>
        <dbReference type="EMBL" id="MDA7087461.1"/>
    </source>
</evidence>
<protein>
    <submittedName>
        <fullName evidence="2">Class I SAM-dependent methyltransferase</fullName>
        <ecNumber evidence="2">2.1.1.-</ecNumber>
    </submittedName>
</protein>
<dbReference type="RefSeq" id="WP_271348331.1">
    <property type="nucleotide sequence ID" value="NZ_JAQJZJ010000005.1"/>
</dbReference>
<dbReference type="Pfam" id="PF13847">
    <property type="entry name" value="Methyltransf_31"/>
    <property type="match status" value="1"/>
</dbReference>
<keyword evidence="2" id="KW-0489">Methyltransferase</keyword>
<dbReference type="Gene3D" id="3.40.50.150">
    <property type="entry name" value="Vaccinia Virus protein VP39"/>
    <property type="match status" value="1"/>
</dbReference>
<reference evidence="2 3" key="1">
    <citation type="submission" date="2023-01" db="EMBL/GenBank/DDBJ databases">
        <title>Pseudomonas SA3-5T sp. nov., isolated from tidal flat sediment.</title>
        <authorList>
            <person name="Kim H.S."/>
            <person name="Kim J.-S."/>
            <person name="Suh M.K."/>
            <person name="Eom M.K."/>
            <person name="Lee J.-S."/>
        </authorList>
    </citation>
    <scope>NUCLEOTIDE SEQUENCE [LARGE SCALE GENOMIC DNA]</scope>
    <source>
        <strain evidence="2 3">SA3-5</strain>
    </source>
</reference>
<dbReference type="GO" id="GO:0032259">
    <property type="term" value="P:methylation"/>
    <property type="evidence" value="ECO:0007669"/>
    <property type="project" value="UniProtKB-KW"/>
</dbReference>
<dbReference type="InterPro" id="IPR029063">
    <property type="entry name" value="SAM-dependent_MTases_sf"/>
</dbReference>
<comment type="caution">
    <text evidence="2">The sequence shown here is derived from an EMBL/GenBank/DDBJ whole genome shotgun (WGS) entry which is preliminary data.</text>
</comment>
<dbReference type="SUPFAM" id="SSF53335">
    <property type="entry name" value="S-adenosyl-L-methionine-dependent methyltransferases"/>
    <property type="match status" value="1"/>
</dbReference>
<evidence type="ECO:0000313" key="3">
    <source>
        <dbReference type="Proteomes" id="UP001212042"/>
    </source>
</evidence>
<dbReference type="EC" id="2.1.1.-" evidence="2"/>
<keyword evidence="3" id="KW-1185">Reference proteome</keyword>
<organism evidence="2 3">
    <name type="scientific">Pseudomonas aestuarii</name>
    <dbReference type="NCBI Taxonomy" id="3018340"/>
    <lineage>
        <taxon>Bacteria</taxon>
        <taxon>Pseudomonadati</taxon>
        <taxon>Pseudomonadota</taxon>
        <taxon>Gammaproteobacteria</taxon>
        <taxon>Pseudomonadales</taxon>
        <taxon>Pseudomonadaceae</taxon>
        <taxon>Pseudomonas</taxon>
    </lineage>
</organism>
<feature type="domain" description="Methyltransferase" evidence="1">
    <location>
        <begin position="44"/>
        <end position="147"/>
    </location>
</feature>